<dbReference type="PROSITE" id="PS00198">
    <property type="entry name" value="4FE4S_FER_1"/>
    <property type="match status" value="1"/>
</dbReference>
<dbReference type="EMBL" id="JABAIK010000003">
    <property type="protein sequence ID" value="NLS12208.1"/>
    <property type="molecule type" value="Genomic_DNA"/>
</dbReference>
<dbReference type="InterPro" id="IPR001989">
    <property type="entry name" value="Radical_activat_CS"/>
</dbReference>
<dbReference type="PROSITE" id="PS51379">
    <property type="entry name" value="4FE4S_FER_2"/>
    <property type="match status" value="2"/>
</dbReference>
<dbReference type="Proteomes" id="UP000535589">
    <property type="component" value="Unassembled WGS sequence"/>
</dbReference>
<feature type="domain" description="Radical SAM core" evidence="10">
    <location>
        <begin position="24"/>
        <end position="310"/>
    </location>
</feature>
<proteinExistence type="inferred from homology"/>
<dbReference type="InterPro" id="IPR040074">
    <property type="entry name" value="BssD/PflA/YjjW"/>
</dbReference>
<dbReference type="PIRSF" id="PIRSF000371">
    <property type="entry name" value="PFL_act_enz"/>
    <property type="match status" value="1"/>
</dbReference>
<dbReference type="Gene3D" id="3.20.20.70">
    <property type="entry name" value="Aldolase class I"/>
    <property type="match status" value="1"/>
</dbReference>
<dbReference type="RefSeq" id="WP_168835329.1">
    <property type="nucleotide sequence ID" value="NZ_JABAIK010000003.1"/>
</dbReference>
<keyword evidence="7" id="KW-0408">Iron</keyword>
<evidence type="ECO:0000256" key="2">
    <source>
        <dbReference type="ARBA" id="ARBA00009777"/>
    </source>
</evidence>
<keyword evidence="12" id="KW-1185">Reference proteome</keyword>
<accession>A0A7X8TQ69</accession>
<dbReference type="InterPro" id="IPR012839">
    <property type="entry name" value="Organic_radical_activase"/>
</dbReference>
<dbReference type="PROSITE" id="PS51918">
    <property type="entry name" value="RADICAL_SAM"/>
    <property type="match status" value="1"/>
</dbReference>
<evidence type="ECO:0000259" key="10">
    <source>
        <dbReference type="PROSITE" id="PS51918"/>
    </source>
</evidence>
<dbReference type="SUPFAM" id="SSF102114">
    <property type="entry name" value="Radical SAM enzymes"/>
    <property type="match status" value="1"/>
</dbReference>
<dbReference type="GO" id="GO:0051539">
    <property type="term" value="F:4 iron, 4 sulfur cluster binding"/>
    <property type="evidence" value="ECO:0007669"/>
    <property type="project" value="UniProtKB-KW"/>
</dbReference>
<sequence length="323" mass="36490">MTAITKAKHASQGNVFNIQLFTIDDGPGIRTELFLKGCPLSCDWCGNPESFKHYIQPGVYETRCISKEKCGACVEVCPHPEALIFDQDKLTAIDRNVCTHCLACQVECPADAIKQWGKTLSIDECMTIIRKDKGFYERSGGGVTVSGGEPLLQSEFVTELFQQCQQENIHTCLESSFYGKWEKIAALLPVTDLIISDIKHMDSEIHKHYTGVYNERILSNLKKLSQTDKAFILRIPVIPQVNDDEANIKATADFIIEELGNKVRTLQLLSFMRLGEEKYRSLGLPYQMENLIFGRDAFQERVQNIAHYFNSRGIHCVVGTKEK</sequence>
<evidence type="ECO:0000256" key="3">
    <source>
        <dbReference type="ARBA" id="ARBA00022485"/>
    </source>
</evidence>
<dbReference type="InterPro" id="IPR013785">
    <property type="entry name" value="Aldolase_TIM"/>
</dbReference>
<protein>
    <submittedName>
        <fullName evidence="11">Glycyl-radical enzyme activating protein</fullName>
    </submittedName>
</protein>
<dbReference type="InterPro" id="IPR017900">
    <property type="entry name" value="4Fe4S_Fe_S_CS"/>
</dbReference>
<comment type="similarity">
    <text evidence="2">Belongs to the organic radical-activating enzymes family.</text>
</comment>
<feature type="domain" description="4Fe-4S ferredoxin-type" evidence="9">
    <location>
        <begin position="89"/>
        <end position="118"/>
    </location>
</feature>
<organism evidence="11 12">
    <name type="scientific">Vibrio agarilyticus</name>
    <dbReference type="NCBI Taxonomy" id="2726741"/>
    <lineage>
        <taxon>Bacteria</taxon>
        <taxon>Pseudomonadati</taxon>
        <taxon>Pseudomonadota</taxon>
        <taxon>Gammaproteobacteria</taxon>
        <taxon>Vibrionales</taxon>
        <taxon>Vibrionaceae</taxon>
        <taxon>Vibrio</taxon>
    </lineage>
</organism>
<evidence type="ECO:0000256" key="6">
    <source>
        <dbReference type="ARBA" id="ARBA00023002"/>
    </source>
</evidence>
<dbReference type="Pfam" id="PF04055">
    <property type="entry name" value="Radical_SAM"/>
    <property type="match status" value="1"/>
</dbReference>
<keyword evidence="3" id="KW-0004">4Fe-4S</keyword>
<dbReference type="InterPro" id="IPR017896">
    <property type="entry name" value="4Fe4S_Fe-S-bd"/>
</dbReference>
<comment type="caution">
    <text evidence="11">The sequence shown here is derived from an EMBL/GenBank/DDBJ whole genome shotgun (WGS) entry which is preliminary data.</text>
</comment>
<keyword evidence="8" id="KW-0411">Iron-sulfur</keyword>
<dbReference type="PROSITE" id="PS01087">
    <property type="entry name" value="RADICAL_ACTIVATING"/>
    <property type="match status" value="1"/>
</dbReference>
<dbReference type="GO" id="GO:0016491">
    <property type="term" value="F:oxidoreductase activity"/>
    <property type="evidence" value="ECO:0007669"/>
    <property type="project" value="UniProtKB-KW"/>
</dbReference>
<dbReference type="GO" id="GO:0046872">
    <property type="term" value="F:metal ion binding"/>
    <property type="evidence" value="ECO:0007669"/>
    <property type="project" value="UniProtKB-KW"/>
</dbReference>
<dbReference type="InterPro" id="IPR058240">
    <property type="entry name" value="rSAM_sf"/>
</dbReference>
<evidence type="ECO:0000256" key="1">
    <source>
        <dbReference type="ARBA" id="ARBA00001966"/>
    </source>
</evidence>
<dbReference type="PANTHER" id="PTHR30352:SF4">
    <property type="entry name" value="PYRUVATE FORMATE-LYASE 2-ACTIVATING ENZYME"/>
    <property type="match status" value="1"/>
</dbReference>
<gene>
    <name evidence="11" type="ORF">HGP28_04775</name>
</gene>
<evidence type="ECO:0000259" key="9">
    <source>
        <dbReference type="PROSITE" id="PS51379"/>
    </source>
</evidence>
<feature type="domain" description="4Fe-4S ferredoxin-type" evidence="9">
    <location>
        <begin position="55"/>
        <end position="88"/>
    </location>
</feature>
<evidence type="ECO:0000313" key="11">
    <source>
        <dbReference type="EMBL" id="NLS12208.1"/>
    </source>
</evidence>
<dbReference type="NCBIfam" id="TIGR02494">
    <property type="entry name" value="PFLE_PFLC"/>
    <property type="match status" value="1"/>
</dbReference>
<comment type="cofactor">
    <cofactor evidence="1">
        <name>[4Fe-4S] cluster</name>
        <dbReference type="ChEBI" id="CHEBI:49883"/>
    </cofactor>
</comment>
<keyword evidence="6" id="KW-0560">Oxidoreductase</keyword>
<dbReference type="SFLD" id="SFLDS00029">
    <property type="entry name" value="Radical_SAM"/>
    <property type="match status" value="1"/>
</dbReference>
<keyword evidence="5" id="KW-0479">Metal-binding</keyword>
<evidence type="ECO:0000313" key="12">
    <source>
        <dbReference type="Proteomes" id="UP000535589"/>
    </source>
</evidence>
<dbReference type="SFLD" id="SFLDG01118">
    <property type="entry name" value="activating_enzymes__group_2"/>
    <property type="match status" value="1"/>
</dbReference>
<dbReference type="InterPro" id="IPR034457">
    <property type="entry name" value="Organic_radical-activating"/>
</dbReference>
<dbReference type="SFLD" id="SFLDG01066">
    <property type="entry name" value="organic_radical-activating_enz"/>
    <property type="match status" value="1"/>
</dbReference>
<evidence type="ECO:0000256" key="8">
    <source>
        <dbReference type="ARBA" id="ARBA00023014"/>
    </source>
</evidence>
<dbReference type="PANTHER" id="PTHR30352">
    <property type="entry name" value="PYRUVATE FORMATE-LYASE-ACTIVATING ENZYME"/>
    <property type="match status" value="1"/>
</dbReference>
<keyword evidence="4" id="KW-0949">S-adenosyl-L-methionine</keyword>
<name>A0A7X8TQ69_9VIBR</name>
<reference evidence="11 12" key="1">
    <citation type="submission" date="2020-04" db="EMBL/GenBank/DDBJ databases">
        <title>Vibrio sp. SM6, a novel species isolated from seawater.</title>
        <authorList>
            <person name="Wang X."/>
        </authorList>
    </citation>
    <scope>NUCLEOTIDE SEQUENCE [LARGE SCALE GENOMIC DNA]</scope>
    <source>
        <strain evidence="11 12">SM6</strain>
    </source>
</reference>
<evidence type="ECO:0000256" key="4">
    <source>
        <dbReference type="ARBA" id="ARBA00022691"/>
    </source>
</evidence>
<dbReference type="Gene3D" id="3.30.70.20">
    <property type="match status" value="1"/>
</dbReference>
<dbReference type="AlphaFoldDB" id="A0A7X8TQ69"/>
<dbReference type="InterPro" id="IPR007197">
    <property type="entry name" value="rSAM"/>
</dbReference>
<dbReference type="SUPFAM" id="SSF54862">
    <property type="entry name" value="4Fe-4S ferredoxins"/>
    <property type="match status" value="1"/>
</dbReference>
<evidence type="ECO:0000256" key="7">
    <source>
        <dbReference type="ARBA" id="ARBA00023004"/>
    </source>
</evidence>
<evidence type="ECO:0000256" key="5">
    <source>
        <dbReference type="ARBA" id="ARBA00022723"/>
    </source>
</evidence>